<evidence type="ECO:0000313" key="3">
    <source>
        <dbReference type="Proteomes" id="UP000886939"/>
    </source>
</evidence>
<dbReference type="Pfam" id="PF14355">
    <property type="entry name" value="Abi_C"/>
    <property type="match status" value="1"/>
</dbReference>
<accession>A0AAV4YJC3</accession>
<dbReference type="InterPro" id="IPR026001">
    <property type="entry name" value="Abi-like_C"/>
</dbReference>
<reference evidence="2" key="1">
    <citation type="submission" date="2021-07" db="EMBL/GenBank/DDBJ databases">
        <title>Draft genome sequence of carbapenem-resistant Aeromonas spp. in Japan.</title>
        <authorList>
            <person name="Maehana S."/>
            <person name="Suzuki M."/>
            <person name="Kitasato H."/>
        </authorList>
    </citation>
    <scope>NUCLEOTIDE SEQUENCE</scope>
    <source>
        <strain evidence="2">KAM343</strain>
    </source>
</reference>
<proteinExistence type="predicted"/>
<sequence length="228" mass="26209">MTDHSFRLRLSTRAIAETEDAIHLIEQKERLEAAIHAQDPALSIDLSKAFLESIFKTIISDRLESPDLRKEFFPLFKEVKDNLVFSNNDDVSDKLSRLAGSIVNVTNELRNRHGAASHGNDGYHRGELTIGDVEFIASSVDGLAAFLYQKHRETLEPENHHRIQYDDYPAFNDWIDGQYDAFSMQLSDQVTIEYAASKMLFNNDLDVYREMLLQYNSTENEEEDDDDD</sequence>
<organism evidence="2 3">
    <name type="scientific">Aeromonas caviae</name>
    <name type="common">Aeromonas punctata</name>
    <dbReference type="NCBI Taxonomy" id="648"/>
    <lineage>
        <taxon>Bacteria</taxon>
        <taxon>Pseudomonadati</taxon>
        <taxon>Pseudomonadota</taxon>
        <taxon>Gammaproteobacteria</taxon>
        <taxon>Aeromonadales</taxon>
        <taxon>Aeromonadaceae</taxon>
        <taxon>Aeromonas</taxon>
    </lineage>
</organism>
<protein>
    <recommendedName>
        <fullName evidence="1">Abortive infection protein-like C-terminal domain-containing protein</fullName>
    </recommendedName>
</protein>
<name>A0AAV4YJC3_AERCA</name>
<gene>
    <name evidence="2" type="ORF">KAM343_07990</name>
</gene>
<dbReference type="Proteomes" id="UP000886939">
    <property type="component" value="Unassembled WGS sequence"/>
</dbReference>
<evidence type="ECO:0000259" key="1">
    <source>
        <dbReference type="Pfam" id="PF14355"/>
    </source>
</evidence>
<feature type="domain" description="Abortive infection protein-like C-terminal" evidence="1">
    <location>
        <begin position="75"/>
        <end position="148"/>
    </location>
</feature>
<dbReference type="AlphaFoldDB" id="A0AAV4YJC3"/>
<evidence type="ECO:0000313" key="2">
    <source>
        <dbReference type="EMBL" id="GJA40003.1"/>
    </source>
</evidence>
<dbReference type="RefSeq" id="WP_223915284.1">
    <property type="nucleotide sequence ID" value="NZ_BPNG01000006.1"/>
</dbReference>
<comment type="caution">
    <text evidence="2">The sequence shown here is derived from an EMBL/GenBank/DDBJ whole genome shotgun (WGS) entry which is preliminary data.</text>
</comment>
<dbReference type="EMBL" id="BPNI01000009">
    <property type="protein sequence ID" value="GJA40003.1"/>
    <property type="molecule type" value="Genomic_DNA"/>
</dbReference>